<accession>X0PL24</accession>
<keyword evidence="3" id="KW-0285">Flavoprotein</keyword>
<dbReference type="InterPro" id="IPR023753">
    <property type="entry name" value="FAD/NAD-binding_dom"/>
</dbReference>
<protein>
    <submittedName>
        <fullName evidence="7">Putative oxidoreductase</fullName>
    </submittedName>
</protein>
<dbReference type="SUPFAM" id="SSF51905">
    <property type="entry name" value="FAD/NAD(P)-binding domain"/>
    <property type="match status" value="1"/>
</dbReference>
<evidence type="ECO:0000256" key="3">
    <source>
        <dbReference type="ARBA" id="ARBA00022630"/>
    </source>
</evidence>
<name>X0PL24_RHOWR</name>
<feature type="domain" description="FAD/NAD(P)-binding" evidence="6">
    <location>
        <begin position="3"/>
        <end position="311"/>
    </location>
</feature>
<gene>
    <name evidence="7" type="ORF">RW1_006_00260</name>
</gene>
<evidence type="ECO:0000313" key="8">
    <source>
        <dbReference type="Proteomes" id="UP000019491"/>
    </source>
</evidence>
<dbReference type="PRINTS" id="PR00368">
    <property type="entry name" value="FADPNR"/>
</dbReference>
<dbReference type="PANTHER" id="PTHR42913">
    <property type="entry name" value="APOPTOSIS-INDUCING FACTOR 1"/>
    <property type="match status" value="1"/>
</dbReference>
<evidence type="ECO:0000313" key="7">
    <source>
        <dbReference type="EMBL" id="GAF43134.1"/>
    </source>
</evidence>
<comment type="cofactor">
    <cofactor evidence="1">
        <name>FAD</name>
        <dbReference type="ChEBI" id="CHEBI:57692"/>
    </cofactor>
</comment>
<organism evidence="7 8">
    <name type="scientific">Rhodococcus wratislaviensis NBRC 100605</name>
    <dbReference type="NCBI Taxonomy" id="1219028"/>
    <lineage>
        <taxon>Bacteria</taxon>
        <taxon>Bacillati</taxon>
        <taxon>Actinomycetota</taxon>
        <taxon>Actinomycetes</taxon>
        <taxon>Mycobacteriales</taxon>
        <taxon>Nocardiaceae</taxon>
        <taxon>Rhodococcus</taxon>
    </lineage>
</organism>
<keyword evidence="4" id="KW-0274">FAD</keyword>
<comment type="caution">
    <text evidence="7">The sequence shown here is derived from an EMBL/GenBank/DDBJ whole genome shotgun (WGS) entry which is preliminary data.</text>
</comment>
<evidence type="ECO:0000256" key="1">
    <source>
        <dbReference type="ARBA" id="ARBA00001974"/>
    </source>
</evidence>
<dbReference type="Proteomes" id="UP000019491">
    <property type="component" value="Unassembled WGS sequence"/>
</dbReference>
<evidence type="ECO:0000256" key="5">
    <source>
        <dbReference type="ARBA" id="ARBA00023002"/>
    </source>
</evidence>
<dbReference type="GO" id="GO:0003955">
    <property type="term" value="F:NAD(P)H dehydrogenase (quinone) activity"/>
    <property type="evidence" value="ECO:0007669"/>
    <property type="project" value="TreeGrafter"/>
</dbReference>
<comment type="similarity">
    <text evidence="2">Belongs to the NADH dehydrogenase family.</text>
</comment>
<keyword evidence="8" id="KW-1185">Reference proteome</keyword>
<reference evidence="7 8" key="1">
    <citation type="submission" date="2014-02" db="EMBL/GenBank/DDBJ databases">
        <title>Whole genome shotgun sequence of Rhodococcus wratislaviensis NBRC 100605.</title>
        <authorList>
            <person name="Hosoyama A."/>
            <person name="Tsuchikane K."/>
            <person name="Yoshida I."/>
            <person name="Ohji S."/>
            <person name="Ichikawa N."/>
            <person name="Yamazoe A."/>
            <person name="Fujita N."/>
        </authorList>
    </citation>
    <scope>NUCLEOTIDE SEQUENCE [LARGE SCALE GENOMIC DNA]</scope>
    <source>
        <strain evidence="7 8">NBRC 100605</strain>
    </source>
</reference>
<dbReference type="PRINTS" id="PR00411">
    <property type="entry name" value="PNDRDTASEI"/>
</dbReference>
<dbReference type="EMBL" id="BAWF01000006">
    <property type="protein sequence ID" value="GAF43134.1"/>
    <property type="molecule type" value="Genomic_DNA"/>
</dbReference>
<dbReference type="InterPro" id="IPR051169">
    <property type="entry name" value="NADH-Q_oxidoreductase"/>
</dbReference>
<dbReference type="Gene3D" id="3.50.50.100">
    <property type="match status" value="1"/>
</dbReference>
<dbReference type="Pfam" id="PF07992">
    <property type="entry name" value="Pyr_redox_2"/>
    <property type="match status" value="1"/>
</dbReference>
<proteinExistence type="inferred from homology"/>
<dbReference type="RefSeq" id="WP_052032916.1">
    <property type="nucleotide sequence ID" value="NZ_BAWF01000006.1"/>
</dbReference>
<keyword evidence="5" id="KW-0560">Oxidoreductase</keyword>
<dbReference type="OrthoDB" id="9781621at2"/>
<dbReference type="InterPro" id="IPR036188">
    <property type="entry name" value="FAD/NAD-bd_sf"/>
</dbReference>
<sequence length="410" mass="43000">MSHVLIVGGGFAGVWSAASAAKLRRECGATDADLSITVVNAGDDLVIRPRLYESDPHTMRVPLDQVLGPIGVQRLTATVTSIDTVAKTATAVSRDGRSSDISYDRLVLASGSQVVQPKVPGAAHMFDVDTLAGAARLDSHLHRLPERTTSAGRYTVVVVGAGFTGLEIATELTRRLREIADNRATVRVVLVEREGEVGPELGEGPRPAIISALSDLSIETRLNVSVESVNTDGVTLSDGAKIAAATVIWTAGMAASPLTKFIPAERDWIGRLSVDKFLRVTGTSDVYAAGDTSAASATEGRTVMQSCQHAMPLGKFAGHNVAADLLGEPLVPFAADEYRTCLALGPAGAVVTSGWDRTVLMAGAAGHHLKTTINTEWIYPPVNDREALFAMAGPNGSLPEYTPPASLSVS</sequence>
<dbReference type="GO" id="GO:0019646">
    <property type="term" value="P:aerobic electron transport chain"/>
    <property type="evidence" value="ECO:0007669"/>
    <property type="project" value="TreeGrafter"/>
</dbReference>
<evidence type="ECO:0000259" key="6">
    <source>
        <dbReference type="Pfam" id="PF07992"/>
    </source>
</evidence>
<dbReference type="PANTHER" id="PTHR42913:SF3">
    <property type="entry name" value="64 KDA MITOCHONDRIAL NADH DEHYDROGENASE (EUROFUNG)"/>
    <property type="match status" value="1"/>
</dbReference>
<evidence type="ECO:0000256" key="4">
    <source>
        <dbReference type="ARBA" id="ARBA00022827"/>
    </source>
</evidence>
<dbReference type="AlphaFoldDB" id="X0PL24"/>
<evidence type="ECO:0000256" key="2">
    <source>
        <dbReference type="ARBA" id="ARBA00005272"/>
    </source>
</evidence>